<organism evidence="2 3">
    <name type="scientific">Bartonella apihabitans</name>
    <dbReference type="NCBI Taxonomy" id="2750929"/>
    <lineage>
        <taxon>Bacteria</taxon>
        <taxon>Pseudomonadati</taxon>
        <taxon>Pseudomonadota</taxon>
        <taxon>Alphaproteobacteria</taxon>
        <taxon>Hyphomicrobiales</taxon>
        <taxon>Bartonellaceae</taxon>
        <taxon>Bartonella</taxon>
    </lineage>
</organism>
<accession>A0A1U9MD15</accession>
<sequence length="144" mass="15233">MKQKPSPEKQKPIDCASGSIVPNSAPRATPAITANITHAANAANIMRPVNISRASNNANIANIANAAKFTPAAHKACLSFAPGFPALLPVLEALIANIANAAKFTPAAHKACLSFGPRFSCSFARFGSSYRKHCERRQIYACRA</sequence>
<keyword evidence="3" id="KW-1185">Reference proteome</keyword>
<protein>
    <submittedName>
        <fullName evidence="2">Uncharacterized protein</fullName>
    </submittedName>
</protein>
<dbReference type="Proteomes" id="UP000189660">
    <property type="component" value="Chromosome"/>
</dbReference>
<evidence type="ECO:0000313" key="3">
    <source>
        <dbReference type="Proteomes" id="UP000189660"/>
    </source>
</evidence>
<evidence type="ECO:0000256" key="1">
    <source>
        <dbReference type="SAM" id="MobiDB-lite"/>
    </source>
</evidence>
<dbReference type="EMBL" id="CP015820">
    <property type="protein sequence ID" value="AQT43223.1"/>
    <property type="molecule type" value="Genomic_DNA"/>
</dbReference>
<gene>
    <name evidence="2" type="ORF">BBC0178_017710</name>
</gene>
<dbReference type="RefSeq" id="WP_078039890.1">
    <property type="nucleotide sequence ID" value="NZ_CP015820.1"/>
</dbReference>
<feature type="region of interest" description="Disordered" evidence="1">
    <location>
        <begin position="1"/>
        <end position="22"/>
    </location>
</feature>
<reference evidence="2 3" key="1">
    <citation type="submission" date="2016-11" db="EMBL/GenBank/DDBJ databases">
        <title>Comparative genomics of Bartonella apis.</title>
        <authorList>
            <person name="Engel P."/>
        </authorList>
    </citation>
    <scope>NUCLEOTIDE SEQUENCE [LARGE SCALE GENOMIC DNA]</scope>
    <source>
        <strain evidence="2 3">BBC0178</strain>
    </source>
</reference>
<feature type="compositionally biased region" description="Basic and acidic residues" evidence="1">
    <location>
        <begin position="1"/>
        <end position="12"/>
    </location>
</feature>
<name>A0A1U9MD15_9HYPH</name>
<dbReference type="KEGG" id="bapa:BBC0178_017710"/>
<dbReference type="AlphaFoldDB" id="A0A1U9MD15"/>
<proteinExistence type="predicted"/>
<evidence type="ECO:0000313" key="2">
    <source>
        <dbReference type="EMBL" id="AQT43223.1"/>
    </source>
</evidence>